<feature type="transmembrane region" description="Helical" evidence="6">
    <location>
        <begin position="170"/>
        <end position="193"/>
    </location>
</feature>
<feature type="transmembrane region" description="Helical" evidence="6">
    <location>
        <begin position="26"/>
        <end position="45"/>
    </location>
</feature>
<dbReference type="InterPro" id="IPR051784">
    <property type="entry name" value="Nod_factor_ABC_transporter"/>
</dbReference>
<organism evidence="8 9">
    <name type="scientific">Actinomyces capricornis</name>
    <dbReference type="NCBI Taxonomy" id="2755559"/>
    <lineage>
        <taxon>Bacteria</taxon>
        <taxon>Bacillati</taxon>
        <taxon>Actinomycetota</taxon>
        <taxon>Actinomycetes</taxon>
        <taxon>Actinomycetales</taxon>
        <taxon>Actinomycetaceae</taxon>
        <taxon>Actinomyces</taxon>
    </lineage>
</organism>
<dbReference type="EMBL" id="AP025017">
    <property type="protein sequence ID" value="BDA65337.1"/>
    <property type="molecule type" value="Genomic_DNA"/>
</dbReference>
<evidence type="ECO:0000256" key="4">
    <source>
        <dbReference type="ARBA" id="ARBA00023136"/>
    </source>
</evidence>
<gene>
    <name evidence="8" type="ORF">MANAM107_21710</name>
</gene>
<evidence type="ECO:0000256" key="1">
    <source>
        <dbReference type="ARBA" id="ARBA00004141"/>
    </source>
</evidence>
<feature type="transmembrane region" description="Helical" evidence="6">
    <location>
        <begin position="57"/>
        <end position="80"/>
    </location>
</feature>
<dbReference type="RefSeq" id="WP_223908235.1">
    <property type="nucleotide sequence ID" value="NZ_AP025017.1"/>
</dbReference>
<comment type="subcellular location">
    <subcellularLocation>
        <location evidence="1">Membrane</location>
        <topology evidence="1">Multi-pass membrane protein</topology>
    </subcellularLocation>
</comment>
<keyword evidence="5" id="KW-0046">Antibiotic resistance</keyword>
<sequence length="281" mass="29358">MSPIAVPLGILRAGVRQALADLRPQFLSAGVVSVVLPVMIVVLVARTQADVPDAGGLSFGSVLAAGAVGSFSALAVIQIANEAYQDRAGGALLRVRILPHGPMVWAVGKTISCVVTVLVTQCSLLLAASLLIDGVSLDPADALLSLLALLLASLAVAPIGFLVASVARSAYGLMATTAGVMALLVTSGFAIPMTQMPLWLQRLQYGMPFYWAGHLSRWLLVGLPAWEPGGRFQPVVAIGVLAAWAVVGFAVVPFIIRRSVDQETIGSLSRMQAKIRRQTGM</sequence>
<feature type="transmembrane region" description="Helical" evidence="6">
    <location>
        <begin position="103"/>
        <end position="131"/>
    </location>
</feature>
<keyword evidence="2 6" id="KW-0812">Transmembrane</keyword>
<evidence type="ECO:0000313" key="9">
    <source>
        <dbReference type="Proteomes" id="UP000824496"/>
    </source>
</evidence>
<dbReference type="PANTHER" id="PTHR43229:SF2">
    <property type="entry name" value="NODULATION PROTEIN J"/>
    <property type="match status" value="1"/>
</dbReference>
<dbReference type="PANTHER" id="PTHR43229">
    <property type="entry name" value="NODULATION PROTEIN J"/>
    <property type="match status" value="1"/>
</dbReference>
<feature type="transmembrane region" description="Helical" evidence="6">
    <location>
        <begin position="232"/>
        <end position="256"/>
    </location>
</feature>
<evidence type="ECO:0000256" key="3">
    <source>
        <dbReference type="ARBA" id="ARBA00022989"/>
    </source>
</evidence>
<evidence type="ECO:0000259" key="7">
    <source>
        <dbReference type="Pfam" id="PF01061"/>
    </source>
</evidence>
<name>A0ABN6K9P9_9ACTO</name>
<keyword evidence="9" id="KW-1185">Reference proteome</keyword>
<feature type="domain" description="ABC-2 type transporter transmembrane" evidence="7">
    <location>
        <begin position="48"/>
        <end position="218"/>
    </location>
</feature>
<proteinExistence type="predicted"/>
<feature type="transmembrane region" description="Helical" evidence="6">
    <location>
        <begin position="143"/>
        <end position="164"/>
    </location>
</feature>
<evidence type="ECO:0000313" key="8">
    <source>
        <dbReference type="EMBL" id="BDA65337.1"/>
    </source>
</evidence>
<dbReference type="Proteomes" id="UP000824496">
    <property type="component" value="Chromosome"/>
</dbReference>
<dbReference type="PIRSF" id="PIRSF006648">
    <property type="entry name" value="DrrB"/>
    <property type="match status" value="1"/>
</dbReference>
<accession>A0ABN6K9P9</accession>
<evidence type="ECO:0000256" key="6">
    <source>
        <dbReference type="SAM" id="Phobius"/>
    </source>
</evidence>
<keyword evidence="4 6" id="KW-0472">Membrane</keyword>
<dbReference type="InterPro" id="IPR000412">
    <property type="entry name" value="ABC_2_transport"/>
</dbReference>
<dbReference type="Pfam" id="PF01061">
    <property type="entry name" value="ABC2_membrane"/>
    <property type="match status" value="1"/>
</dbReference>
<dbReference type="InterPro" id="IPR013525">
    <property type="entry name" value="ABC2_TM"/>
</dbReference>
<reference evidence="8 9" key="1">
    <citation type="submission" date="2021-08" db="EMBL/GenBank/DDBJ databases">
        <title>Whole genome sequence of novel Actinomyces species strain MAS-1.</title>
        <authorList>
            <person name="Saito M."/>
            <person name="Kuwahara N."/>
            <person name="Takizawa T."/>
            <person name="Gotouda H."/>
            <person name="Ochiai T."/>
        </authorList>
    </citation>
    <scope>NUCLEOTIDE SEQUENCE [LARGE SCALE GENOMIC DNA]</scope>
    <source>
        <strain evidence="8 9">MAS-1</strain>
    </source>
</reference>
<protein>
    <submittedName>
        <fullName evidence="8">Transport permease protein</fullName>
    </submittedName>
</protein>
<evidence type="ECO:0000256" key="5">
    <source>
        <dbReference type="ARBA" id="ARBA00023251"/>
    </source>
</evidence>
<evidence type="ECO:0000256" key="2">
    <source>
        <dbReference type="ARBA" id="ARBA00022692"/>
    </source>
</evidence>
<keyword evidence="3 6" id="KW-1133">Transmembrane helix</keyword>